<organism evidence="1 2">
    <name type="scientific">Edaphosphingomonas laterariae</name>
    <dbReference type="NCBI Taxonomy" id="861865"/>
    <lineage>
        <taxon>Bacteria</taxon>
        <taxon>Pseudomonadati</taxon>
        <taxon>Pseudomonadota</taxon>
        <taxon>Alphaproteobacteria</taxon>
        <taxon>Sphingomonadales</taxon>
        <taxon>Rhizorhabdaceae</taxon>
        <taxon>Edaphosphingomonas</taxon>
    </lineage>
</organism>
<reference evidence="2" key="1">
    <citation type="submission" date="2017-06" db="EMBL/GenBank/DDBJ databases">
        <authorList>
            <person name="Varghese N."/>
            <person name="Submissions S."/>
        </authorList>
    </citation>
    <scope>NUCLEOTIDE SEQUENCE [LARGE SCALE GENOMIC DNA]</scope>
    <source>
        <strain evidence="2">LNB2</strain>
    </source>
</reference>
<evidence type="ECO:0000313" key="2">
    <source>
        <dbReference type="Proteomes" id="UP000198281"/>
    </source>
</evidence>
<keyword evidence="2" id="KW-1185">Reference proteome</keyword>
<dbReference type="Proteomes" id="UP000198281">
    <property type="component" value="Unassembled WGS sequence"/>
</dbReference>
<dbReference type="RefSeq" id="WP_089219898.1">
    <property type="nucleotide sequence ID" value="NZ_FZOS01000012.1"/>
</dbReference>
<name>A0A239GI10_9SPHN</name>
<evidence type="ECO:0000313" key="1">
    <source>
        <dbReference type="EMBL" id="SNS68412.1"/>
    </source>
</evidence>
<dbReference type="OrthoDB" id="7510261at2"/>
<dbReference type="EMBL" id="FZOS01000012">
    <property type="protein sequence ID" value="SNS68412.1"/>
    <property type="molecule type" value="Genomic_DNA"/>
</dbReference>
<proteinExistence type="predicted"/>
<gene>
    <name evidence="1" type="ORF">SAMN06295912_11268</name>
</gene>
<protein>
    <submittedName>
        <fullName evidence="1">Uncharacterized protein</fullName>
    </submittedName>
</protein>
<sequence length="131" mass="14476">MIDDFLADYDFNLPLDDAAVDPELVYVRRKLAHVARGQGLDGGYYEAQELADAFLAAAREANAGIEAPDSPARRQLKDILDRAIPYQRALFDEVAHLPLPDAAAHLSWLTGLMKNRADMFRPVEAARQALG</sequence>
<dbReference type="AlphaFoldDB" id="A0A239GI10"/>
<accession>A0A239GI10</accession>